<dbReference type="AlphaFoldDB" id="A0A182EHD9"/>
<name>A0A182EHD9_ONCOC</name>
<proteinExistence type="predicted"/>
<protein>
    <submittedName>
        <fullName evidence="2 4">Uncharacterized protein</fullName>
    </submittedName>
</protein>
<sequence length="69" mass="7782">MNIIQIDCRFGNYTYRSRIEAQVNPTGQAVPLIPTIKEVGQSMQKMEPSKFCTERHGAGQSQEIEPQLS</sequence>
<organism evidence="4">
    <name type="scientific">Onchocerca ochengi</name>
    <name type="common">Filarial nematode worm</name>
    <dbReference type="NCBI Taxonomy" id="42157"/>
    <lineage>
        <taxon>Eukaryota</taxon>
        <taxon>Metazoa</taxon>
        <taxon>Ecdysozoa</taxon>
        <taxon>Nematoda</taxon>
        <taxon>Chromadorea</taxon>
        <taxon>Rhabditida</taxon>
        <taxon>Spirurina</taxon>
        <taxon>Spiruromorpha</taxon>
        <taxon>Filarioidea</taxon>
        <taxon>Onchocercidae</taxon>
        <taxon>Onchocerca</taxon>
    </lineage>
</organism>
<evidence type="ECO:0000256" key="1">
    <source>
        <dbReference type="SAM" id="MobiDB-lite"/>
    </source>
</evidence>
<gene>
    <name evidence="2" type="ORF">NOO_LOCUS7513</name>
</gene>
<evidence type="ECO:0000313" key="4">
    <source>
        <dbReference type="WBParaSite" id="nOo.2.0.1.t07513-RA"/>
    </source>
</evidence>
<dbReference type="Proteomes" id="UP000271087">
    <property type="component" value="Unassembled WGS sequence"/>
</dbReference>
<evidence type="ECO:0000313" key="3">
    <source>
        <dbReference type="Proteomes" id="UP000271087"/>
    </source>
</evidence>
<reference evidence="4" key="1">
    <citation type="submission" date="2016-06" db="UniProtKB">
        <authorList>
            <consortium name="WormBaseParasite"/>
        </authorList>
    </citation>
    <scope>IDENTIFICATION</scope>
</reference>
<keyword evidence="3" id="KW-1185">Reference proteome</keyword>
<feature type="compositionally biased region" description="Polar residues" evidence="1">
    <location>
        <begin position="59"/>
        <end position="69"/>
    </location>
</feature>
<accession>A0A182EHD9</accession>
<feature type="region of interest" description="Disordered" evidence="1">
    <location>
        <begin position="44"/>
        <end position="69"/>
    </location>
</feature>
<reference evidence="2 3" key="2">
    <citation type="submission" date="2018-08" db="EMBL/GenBank/DDBJ databases">
        <authorList>
            <person name="Laetsch R D."/>
            <person name="Stevens L."/>
            <person name="Kumar S."/>
            <person name="Blaxter L. M."/>
        </authorList>
    </citation>
    <scope>NUCLEOTIDE SEQUENCE [LARGE SCALE GENOMIC DNA]</scope>
</reference>
<dbReference type="EMBL" id="UYRW01002710">
    <property type="protein sequence ID" value="VDK86436.1"/>
    <property type="molecule type" value="Genomic_DNA"/>
</dbReference>
<dbReference type="WBParaSite" id="nOo.2.0.1.t07513-RA">
    <property type="protein sequence ID" value="nOo.2.0.1.t07513-RA"/>
    <property type="gene ID" value="nOo.2.0.1.g07513"/>
</dbReference>
<evidence type="ECO:0000313" key="2">
    <source>
        <dbReference type="EMBL" id="VDK86436.1"/>
    </source>
</evidence>